<dbReference type="Gene3D" id="3.40.50.1820">
    <property type="entry name" value="alpha/beta hydrolase"/>
    <property type="match status" value="1"/>
</dbReference>
<keyword evidence="5" id="KW-1185">Reference proteome</keyword>
<organism evidence="4 5">
    <name type="scientific">Paraburkholderia sediminicola</name>
    <dbReference type="NCBI Taxonomy" id="458836"/>
    <lineage>
        <taxon>Bacteria</taxon>
        <taxon>Pseudomonadati</taxon>
        <taxon>Pseudomonadota</taxon>
        <taxon>Betaproteobacteria</taxon>
        <taxon>Burkholderiales</taxon>
        <taxon>Burkholderiaceae</taxon>
        <taxon>Paraburkholderia</taxon>
    </lineage>
</organism>
<dbReference type="RefSeq" id="WP_175053720.1">
    <property type="nucleotide sequence ID" value="NZ_CADIKC010000010.1"/>
</dbReference>
<dbReference type="SMART" id="SM00824">
    <property type="entry name" value="PKS_TE"/>
    <property type="match status" value="1"/>
</dbReference>
<feature type="domain" description="Thioesterase TesA-like" evidence="3">
    <location>
        <begin position="8"/>
        <end position="234"/>
    </location>
</feature>
<dbReference type="GO" id="GO:0008610">
    <property type="term" value="P:lipid biosynthetic process"/>
    <property type="evidence" value="ECO:0007669"/>
    <property type="project" value="TreeGrafter"/>
</dbReference>
<dbReference type="Proteomes" id="UP000494255">
    <property type="component" value="Unassembled WGS sequence"/>
</dbReference>
<evidence type="ECO:0000313" key="5">
    <source>
        <dbReference type="Proteomes" id="UP000494255"/>
    </source>
</evidence>
<sequence length="252" mass="27329">MSTPITLVCLPYAGGSCAMYRSWSARMPSWITLCPIDPPGHGNRRSTPAAQSWPALVDALVEALPRAAASADIAIFGHSMGALAGYELAHRLRERSGRSPVWLGVSACTAPSQREIDTRWRDCAADAMVDELRRLGGTPAELLEDRDFMEFALPTLRTDFDLCGTYVADPHRAPLDCSVSAFGGQSDLVSQNPNALDAWADVTRAAFSRRMFPGGHFYIEQSAHAVIDAVLGELSAARIRLRAPVEGESWTL</sequence>
<dbReference type="GeneID" id="97044662"/>
<proteinExistence type="inferred from homology"/>
<keyword evidence="4" id="KW-0560">Oxidoreductase</keyword>
<dbReference type="SUPFAM" id="SSF53474">
    <property type="entry name" value="alpha/beta-Hydrolases"/>
    <property type="match status" value="1"/>
</dbReference>
<dbReference type="EMBL" id="CADIKC010000010">
    <property type="protein sequence ID" value="CAB3734768.1"/>
    <property type="molecule type" value="Genomic_DNA"/>
</dbReference>
<dbReference type="PANTHER" id="PTHR11487">
    <property type="entry name" value="THIOESTERASE"/>
    <property type="match status" value="1"/>
</dbReference>
<evidence type="ECO:0000256" key="1">
    <source>
        <dbReference type="ARBA" id="ARBA00007169"/>
    </source>
</evidence>
<dbReference type="InterPro" id="IPR020802">
    <property type="entry name" value="TesA-like"/>
</dbReference>
<evidence type="ECO:0000256" key="2">
    <source>
        <dbReference type="ARBA" id="ARBA00022801"/>
    </source>
</evidence>
<dbReference type="AlphaFoldDB" id="A0A6J5CGT8"/>
<dbReference type="PANTHER" id="PTHR11487:SF0">
    <property type="entry name" value="S-ACYL FATTY ACID SYNTHASE THIOESTERASE, MEDIUM CHAIN"/>
    <property type="match status" value="1"/>
</dbReference>
<evidence type="ECO:0000259" key="3">
    <source>
        <dbReference type="SMART" id="SM00824"/>
    </source>
</evidence>
<dbReference type="InterPro" id="IPR012223">
    <property type="entry name" value="TEII"/>
</dbReference>
<dbReference type="InterPro" id="IPR029058">
    <property type="entry name" value="AB_hydrolase_fold"/>
</dbReference>
<evidence type="ECO:0000313" key="4">
    <source>
        <dbReference type="EMBL" id="CAB3734768.1"/>
    </source>
</evidence>
<dbReference type="GO" id="GO:0016491">
    <property type="term" value="F:oxidoreductase activity"/>
    <property type="evidence" value="ECO:0007669"/>
    <property type="project" value="UniProtKB-KW"/>
</dbReference>
<dbReference type="InterPro" id="IPR001031">
    <property type="entry name" value="Thioesterase"/>
</dbReference>
<comment type="similarity">
    <text evidence="1">Belongs to the thioesterase family.</text>
</comment>
<accession>A0A6J5CGT8</accession>
<protein>
    <submittedName>
        <fullName evidence="4">Linear gramicidin dehydrogenase LgrE</fullName>
        <ecNumber evidence="4">1.1.-.-</ecNumber>
    </submittedName>
</protein>
<gene>
    <name evidence="4" type="primary">lgrE</name>
    <name evidence="4" type="ORF">LMG24238_06078</name>
</gene>
<dbReference type="GO" id="GO:0016787">
    <property type="term" value="F:hydrolase activity"/>
    <property type="evidence" value="ECO:0007669"/>
    <property type="project" value="UniProtKB-KW"/>
</dbReference>
<name>A0A6J5CGT8_9BURK</name>
<keyword evidence="2" id="KW-0378">Hydrolase</keyword>
<dbReference type="Pfam" id="PF00975">
    <property type="entry name" value="Thioesterase"/>
    <property type="match status" value="1"/>
</dbReference>
<reference evidence="4 5" key="1">
    <citation type="submission" date="2020-04" db="EMBL/GenBank/DDBJ databases">
        <authorList>
            <person name="De Canck E."/>
        </authorList>
    </citation>
    <scope>NUCLEOTIDE SEQUENCE [LARGE SCALE GENOMIC DNA]</scope>
    <source>
        <strain evidence="4 5">LMG 24238</strain>
    </source>
</reference>
<dbReference type="EC" id="1.1.-.-" evidence="4"/>